<evidence type="ECO:0000313" key="2">
    <source>
        <dbReference type="EMBL" id="KAF6397101.1"/>
    </source>
</evidence>
<name>A0A7J8BF25_ROUAE</name>
<organism evidence="2 3">
    <name type="scientific">Rousettus aegyptiacus</name>
    <name type="common">Egyptian fruit bat</name>
    <name type="synonym">Pteropus aegyptiacus</name>
    <dbReference type="NCBI Taxonomy" id="9407"/>
    <lineage>
        <taxon>Eukaryota</taxon>
        <taxon>Metazoa</taxon>
        <taxon>Chordata</taxon>
        <taxon>Craniata</taxon>
        <taxon>Vertebrata</taxon>
        <taxon>Euteleostomi</taxon>
        <taxon>Mammalia</taxon>
        <taxon>Eutheria</taxon>
        <taxon>Laurasiatheria</taxon>
        <taxon>Chiroptera</taxon>
        <taxon>Yinpterochiroptera</taxon>
        <taxon>Pteropodoidea</taxon>
        <taxon>Pteropodidae</taxon>
        <taxon>Rousettinae</taxon>
        <taxon>Rousettus</taxon>
    </lineage>
</organism>
<dbReference type="Proteomes" id="UP000593571">
    <property type="component" value="Unassembled WGS sequence"/>
</dbReference>
<proteinExistence type="predicted"/>
<reference evidence="2 3" key="1">
    <citation type="journal article" date="2020" name="Nature">
        <title>Six reference-quality genomes reveal evolution of bat adaptations.</title>
        <authorList>
            <person name="Jebb D."/>
            <person name="Huang Z."/>
            <person name="Pippel M."/>
            <person name="Hughes G.M."/>
            <person name="Lavrichenko K."/>
            <person name="Devanna P."/>
            <person name="Winkler S."/>
            <person name="Jermiin L.S."/>
            <person name="Skirmuntt E.C."/>
            <person name="Katzourakis A."/>
            <person name="Burkitt-Gray L."/>
            <person name="Ray D.A."/>
            <person name="Sullivan K.A.M."/>
            <person name="Roscito J.G."/>
            <person name="Kirilenko B.M."/>
            <person name="Davalos L.M."/>
            <person name="Corthals A.P."/>
            <person name="Power M.L."/>
            <person name="Jones G."/>
            <person name="Ransome R.D."/>
            <person name="Dechmann D.K.N."/>
            <person name="Locatelli A.G."/>
            <person name="Puechmaille S.J."/>
            <person name="Fedrigo O."/>
            <person name="Jarvis E.D."/>
            <person name="Hiller M."/>
            <person name="Vernes S.C."/>
            <person name="Myers E.W."/>
            <person name="Teeling E.C."/>
        </authorList>
    </citation>
    <scope>NUCLEOTIDE SEQUENCE [LARGE SCALE GENOMIC DNA]</scope>
    <source>
        <strain evidence="2">MRouAeg1</strain>
        <tissue evidence="2">Muscle</tissue>
    </source>
</reference>
<accession>A0A7J8BF25</accession>
<dbReference type="AlphaFoldDB" id="A0A7J8BF25"/>
<gene>
    <name evidence="2" type="ORF">HJG63_009768</name>
</gene>
<keyword evidence="3" id="KW-1185">Reference proteome</keyword>
<evidence type="ECO:0000313" key="3">
    <source>
        <dbReference type="Proteomes" id="UP000593571"/>
    </source>
</evidence>
<feature type="region of interest" description="Disordered" evidence="1">
    <location>
        <begin position="1"/>
        <end position="166"/>
    </location>
</feature>
<dbReference type="EMBL" id="JACASE010000017">
    <property type="protein sequence ID" value="KAF6397101.1"/>
    <property type="molecule type" value="Genomic_DNA"/>
</dbReference>
<protein>
    <submittedName>
        <fullName evidence="2">Uncharacterized protein</fullName>
    </submittedName>
</protein>
<evidence type="ECO:0000256" key="1">
    <source>
        <dbReference type="SAM" id="MobiDB-lite"/>
    </source>
</evidence>
<comment type="caution">
    <text evidence="2">The sequence shown here is derived from an EMBL/GenBank/DDBJ whole genome shotgun (WGS) entry which is preliminary data.</text>
</comment>
<sequence>MRPGTHGGVAARPEPLDRVSAGLRGWARGRDGGLAWPPVPSLERRRGRRGPEAQTSVSAACREQQLSRGPQDAREACQEQQLSRGPPDTCGACREQQLSRGPPDTCGACREQQLSRGPQDARGACREQQLSRGPPDTCGACQEQQLSRGLPDARARGAPGPRLEPQRSFFALADEDTWVWNAAAYPE</sequence>
<feature type="compositionally biased region" description="Polar residues" evidence="1">
    <location>
        <begin position="53"/>
        <end position="68"/>
    </location>
</feature>